<evidence type="ECO:0008006" key="3">
    <source>
        <dbReference type="Google" id="ProtNLM"/>
    </source>
</evidence>
<organism evidence="1 2">
    <name type="scientific">Dictyobacter formicarum</name>
    <dbReference type="NCBI Taxonomy" id="2778368"/>
    <lineage>
        <taxon>Bacteria</taxon>
        <taxon>Bacillati</taxon>
        <taxon>Chloroflexota</taxon>
        <taxon>Ktedonobacteria</taxon>
        <taxon>Ktedonobacterales</taxon>
        <taxon>Dictyobacteraceae</taxon>
        <taxon>Dictyobacter</taxon>
    </lineage>
</organism>
<evidence type="ECO:0000313" key="2">
    <source>
        <dbReference type="Proteomes" id="UP000635565"/>
    </source>
</evidence>
<dbReference type="RefSeq" id="WP_201360235.1">
    <property type="nucleotide sequence ID" value="NZ_BNJJ01000002.1"/>
</dbReference>
<proteinExistence type="predicted"/>
<accession>A0ABQ3VBH5</accession>
<dbReference type="Proteomes" id="UP000635565">
    <property type="component" value="Unassembled WGS sequence"/>
</dbReference>
<evidence type="ECO:0000313" key="1">
    <source>
        <dbReference type="EMBL" id="GHO82561.1"/>
    </source>
</evidence>
<comment type="caution">
    <text evidence="1">The sequence shown here is derived from an EMBL/GenBank/DDBJ whole genome shotgun (WGS) entry which is preliminary data.</text>
</comment>
<reference evidence="1 2" key="1">
    <citation type="journal article" date="2021" name="Int. J. Syst. Evol. Microbiol.">
        <title>Reticulibacter mediterranei gen. nov., sp. nov., within the new family Reticulibacteraceae fam. nov., and Ktedonospora formicarum gen. nov., sp. nov., Ktedonobacter robiniae sp. nov., Dictyobacter formicarum sp. nov. and Dictyobacter arantiisoli sp. nov., belonging to the class Ktedonobacteria.</title>
        <authorList>
            <person name="Yabe S."/>
            <person name="Zheng Y."/>
            <person name="Wang C.M."/>
            <person name="Sakai Y."/>
            <person name="Abe K."/>
            <person name="Yokota A."/>
            <person name="Donadio S."/>
            <person name="Cavaletti L."/>
            <person name="Monciardini P."/>
        </authorList>
    </citation>
    <scope>NUCLEOTIDE SEQUENCE [LARGE SCALE GENOMIC DNA]</scope>
    <source>
        <strain evidence="1 2">SOSP1-9</strain>
    </source>
</reference>
<keyword evidence="2" id="KW-1185">Reference proteome</keyword>
<dbReference type="EMBL" id="BNJJ01000002">
    <property type="protein sequence ID" value="GHO82561.1"/>
    <property type="molecule type" value="Genomic_DNA"/>
</dbReference>
<name>A0ABQ3VBH5_9CHLR</name>
<gene>
    <name evidence="1" type="ORF">KSZ_05670</name>
</gene>
<sequence>MNIRPQWSFCIQTPAITKLCIALLLACWVLLAFPDNSFAHAVLIRSDPAQGAVLRVFSHFSMLFRDIRAGKHLPSRDGTT</sequence>
<protein>
    <recommendedName>
        <fullName evidence="3">CopC domain-containing protein</fullName>
    </recommendedName>
</protein>